<sequence length="86" mass="9343">MDIQEIKQRLARPAVKLIAGGFRPTGTDEESWLGKVFLFRPDEGLPANQAGQPLLPYAQFYLPALPVNNPLLAGVRVLTPVGCRSG</sequence>
<dbReference type="Proteomes" id="UP000270661">
    <property type="component" value="Unassembled WGS sequence"/>
</dbReference>
<reference evidence="1 2" key="1">
    <citation type="submission" date="2018-08" db="EMBL/GenBank/DDBJ databases">
        <title>Recombination of ecologically and evolutionarily significant loci maintains genetic cohesion in the Pseudomonas syringae species complex.</title>
        <authorList>
            <person name="Dillon M."/>
            <person name="Thakur S."/>
            <person name="Almeida R.N.D."/>
            <person name="Weir B.S."/>
            <person name="Guttman D.S."/>
        </authorList>
    </citation>
    <scope>NUCLEOTIDE SEQUENCE [LARGE SCALE GENOMIC DNA]</scope>
    <source>
        <strain evidence="1 2">NCPPB2445</strain>
    </source>
</reference>
<organism evidence="1 2">
    <name type="scientific">Pseudomonas corrugata</name>
    <dbReference type="NCBI Taxonomy" id="47879"/>
    <lineage>
        <taxon>Bacteria</taxon>
        <taxon>Pseudomonadati</taxon>
        <taxon>Pseudomonadota</taxon>
        <taxon>Gammaproteobacteria</taxon>
        <taxon>Pseudomonadales</taxon>
        <taxon>Pseudomonadaceae</taxon>
        <taxon>Pseudomonas</taxon>
    </lineage>
</organism>
<gene>
    <name evidence="1" type="ORF">ALQ77_01489</name>
</gene>
<dbReference type="EMBL" id="RBOJ01000096">
    <property type="protein sequence ID" value="RMM45048.1"/>
    <property type="molecule type" value="Genomic_DNA"/>
</dbReference>
<accession>A0A3M3E6B9</accession>
<evidence type="ECO:0000313" key="1">
    <source>
        <dbReference type="EMBL" id="RMM45048.1"/>
    </source>
</evidence>
<protein>
    <submittedName>
        <fullName evidence="1">Uncharacterized protein</fullName>
    </submittedName>
</protein>
<proteinExistence type="predicted"/>
<name>A0A3M3E6B9_9PSED</name>
<dbReference type="AlphaFoldDB" id="A0A3M3E6B9"/>
<comment type="caution">
    <text evidence="1">The sequence shown here is derived from an EMBL/GenBank/DDBJ whole genome shotgun (WGS) entry which is preliminary data.</text>
</comment>
<evidence type="ECO:0000313" key="2">
    <source>
        <dbReference type="Proteomes" id="UP000270661"/>
    </source>
</evidence>
<keyword evidence="2" id="KW-1185">Reference proteome</keyword>